<protein>
    <submittedName>
        <fullName evidence="1">Uncharacterized protein</fullName>
    </submittedName>
</protein>
<dbReference type="GeneID" id="36836541"/>
<proteinExistence type="predicted"/>
<sequence length="104" mass="12217">MVRELQNNLEELFYSANLGNTNARNELKSYMLNKLSILNNKNREKINKKCINRLIEEISTVFTEYGYKCPYCGSKLDTVIDFCLHLSLCKDEKHKRLLHEILSC</sequence>
<accession>A0A2U9IJS2</accession>
<dbReference type="EMBL" id="CP029288">
    <property type="protein sequence ID" value="AWR96291.1"/>
    <property type="molecule type" value="Genomic_DNA"/>
</dbReference>
<evidence type="ECO:0000313" key="2">
    <source>
        <dbReference type="Proteomes" id="UP000248410"/>
    </source>
</evidence>
<organism evidence="1 2">
    <name type="scientific">Acidianus sulfidivorans JP7</name>
    <dbReference type="NCBI Taxonomy" id="619593"/>
    <lineage>
        <taxon>Archaea</taxon>
        <taxon>Thermoproteota</taxon>
        <taxon>Thermoprotei</taxon>
        <taxon>Sulfolobales</taxon>
        <taxon>Sulfolobaceae</taxon>
        <taxon>Acidianus</taxon>
    </lineage>
</organism>
<keyword evidence="2" id="KW-1185">Reference proteome</keyword>
<gene>
    <name evidence="1" type="ORF">DFR86_01190</name>
</gene>
<dbReference type="RefSeq" id="WP_110379181.1">
    <property type="nucleotide sequence ID" value="NZ_CP029288.2"/>
</dbReference>
<evidence type="ECO:0000313" key="1">
    <source>
        <dbReference type="EMBL" id="AWR96291.1"/>
    </source>
</evidence>
<dbReference type="AlphaFoldDB" id="A0A2U9IJS2"/>
<name>A0A2U9IJS2_9CREN</name>
<dbReference type="KEGG" id="asul:DFR86_01190"/>
<dbReference type="Proteomes" id="UP000248410">
    <property type="component" value="Chromosome"/>
</dbReference>
<reference evidence="1 2" key="1">
    <citation type="submission" date="2018-05" db="EMBL/GenBank/DDBJ databases">
        <title>Complete Genome Sequences of Extremely Thermoacidophilic, Metal-Mobilizing Type-Strain Members of the Archaeal Family Sulfolobaceae: Acidianus brierleyi DSM-1651T, Acidianus sulfidivorans DSM-18786T, Metallosphaera hakonensis DSM-7519T, and Metallosphaera prunae DSM-10039T.</title>
        <authorList>
            <person name="Counts J.A."/>
            <person name="Kelly R.M."/>
        </authorList>
    </citation>
    <scope>NUCLEOTIDE SEQUENCE [LARGE SCALE GENOMIC DNA]</scope>
    <source>
        <strain evidence="1 2">JP7</strain>
    </source>
</reference>